<evidence type="ECO:0000259" key="9">
    <source>
        <dbReference type="Pfam" id="PF18052"/>
    </source>
</evidence>
<dbReference type="Gene3D" id="3.80.10.10">
    <property type="entry name" value="Ribonuclease Inhibitor"/>
    <property type="match status" value="2"/>
</dbReference>
<evidence type="ECO:0000256" key="4">
    <source>
        <dbReference type="ARBA" id="ARBA00022741"/>
    </source>
</evidence>
<evidence type="ECO:0000259" key="10">
    <source>
        <dbReference type="Pfam" id="PF23559"/>
    </source>
</evidence>
<evidence type="ECO:0000256" key="5">
    <source>
        <dbReference type="ARBA" id="ARBA00022821"/>
    </source>
</evidence>
<keyword evidence="5" id="KW-0611">Plant defense</keyword>
<dbReference type="EnsemblPlants" id="OGLUM06G12800.1">
    <property type="protein sequence ID" value="OGLUM06G12800.1"/>
    <property type="gene ID" value="OGLUM06G12800"/>
</dbReference>
<feature type="region of interest" description="Disordered" evidence="8">
    <location>
        <begin position="286"/>
        <end position="391"/>
    </location>
</feature>
<dbReference type="PANTHER" id="PTHR23155">
    <property type="entry name" value="DISEASE RESISTANCE PROTEIN RP"/>
    <property type="match status" value="1"/>
</dbReference>
<keyword evidence="13" id="KW-1185">Reference proteome</keyword>
<feature type="domain" description="Disease resistance N-terminal" evidence="9">
    <location>
        <begin position="9"/>
        <end position="87"/>
    </location>
</feature>
<keyword evidence="4" id="KW-0547">Nucleotide-binding</keyword>
<dbReference type="FunFam" id="1.10.10.10:FF:000322">
    <property type="entry name" value="Probable disease resistance protein At1g63360"/>
    <property type="match status" value="1"/>
</dbReference>
<dbReference type="InterPro" id="IPR036388">
    <property type="entry name" value="WH-like_DNA-bd_sf"/>
</dbReference>
<dbReference type="InterPro" id="IPR032675">
    <property type="entry name" value="LRR_dom_sf"/>
</dbReference>
<sequence>MAELATGAVSSLLGVIRNEALLLHGVRDDVQFIKEEMESMRSFLANLGRWAPPGGEHDEQVRTWMNQVRLLAQDCNNCIDLYLYRGNPDIHRARGGLRRYIWWVSWSLHKMAAQHRAAFQLRQLKDRARDVGERRLRYGVEIPAAKAAASAAAGDDIYAPEDDEEDHEDELMVVSLHHSGGPRRPRAALCEIGTLDDHVKAKLLEWFDGIPPGAGVTFSIAIMAPNTYQEALDLARDTLAVLPTEDRAGYNRDILVNIPAVHPSSLPLRTKDVLYYILRRLKYAKPSGSQKKGQDEEDEAEGERYQRDEGEEEDSQKQGIDQYEGGEEEEEEEQSEKHCIDQGEVGEEEDEQAGKDENEEDEVGEQSQKQGIDQDEEEEEVEEEEEEEDLDSWQDYYKKLYIYREKKRELCKIKGNIKRMRIYEKLDKIKSDIQARKEKGKGNQQQLLHSDLIQKKGVDVDKLDLDVLLLLLHESATTDLSQQDQVRNKGMYNLPDWDDNIILKIAKKLKEHMEADENTMELNEQSGGEEKEEIAKQGEEEQEKEGGEKQQQQEEEDDKQNEQMDKGEDIKEEEKDEDEEEEDDDDDDDEDDDDDNDDSNDDYDDVDDDEGPICLHEDQYAEILREVFPKTTDIRPLHAEEQATKTTMPTLDEERVKQMIHEAKQEVLKAMQQGKSDKNQATSEPSTLGQIRKTDFEEIMQKIEKLKQKLKEQLKINRIVDKIKRHLKNDCPLIILKVDEMMDGSRWEEIRKALSLLECSADAVIITNTNSTHEAKDYYYPPREPIDYSLVGLYNDKILEFTSQLKNEDSPNTEIFHDILEEYEPYEFCMKIFTHALYANPKRSNEELINLRETLQDSPKSFNVLAKKMFIYSYNDLPKEYKSCLLYLAIFPKGQKIRRSTLIGRWVTEGLTFKEDWPSSVRQAYQCFDALIHRWLIYPADIGATGKVKSCVVGDLVHGFITTIARKQHFVETRLSHHLARHFSVFNDIQLRSSDRIDKFFQRLSESSRVSLLKVLDLEGCQCFGDGMNQKYLKDICNKMLLLKYLSLRRTDITKLPKEINNLHELEVLDIRQTKVPTDATVNILLLKLKYLLAGHIDSSPSNSDSVYSVQIPHRIDKMVKVEVLSNVKACRSDDLKDIGKLWQLRKLGVVIDDKKSHLKNLLQTVSDLHECLRSLSITFPVATSFKDPPSNVELPANIGYRLRHHPKILRSLRICGTTMMGDLLPVITKGGNNKLTKVTLSSTLLSQGGLNILAKLPVLRCLRLRHIACTKGLITFREDEFICLKYLLIEGSGLTNITFESGSALELEKMVLSSTSPGSIVGADRLPKLEELELKDNFCDMLLSSFDNAEQIAKLTLCGTLLKQDVLQILAKKPNIRHLVLSYKSFDGNQITFRKDEFVWLNRLDVDCSAITKIVFTTGSAPRLEKIVWSSFKPLPNIECLSGIDELPRLKELEFNGDPIPKEVKEATEKHKNRPIVKHDEPETQDQAKEEEQEYDDDATGFSLCWKKQV</sequence>
<dbReference type="HOGENOM" id="CLU_000837_7_3_1"/>
<feature type="compositionally biased region" description="Acidic residues" evidence="8">
    <location>
        <begin position="344"/>
        <end position="364"/>
    </location>
</feature>
<comment type="similarity">
    <text evidence="1">Belongs to the disease resistance NB-LRR family.</text>
</comment>
<evidence type="ECO:0000259" key="11">
    <source>
        <dbReference type="Pfam" id="PF23598"/>
    </source>
</evidence>
<dbReference type="GO" id="GO:0009626">
    <property type="term" value="P:plant-type hypersensitive response"/>
    <property type="evidence" value="ECO:0007669"/>
    <property type="project" value="UniProtKB-ARBA"/>
</dbReference>
<dbReference type="SUPFAM" id="SSF52047">
    <property type="entry name" value="RNI-like"/>
    <property type="match status" value="1"/>
</dbReference>
<dbReference type="InterPro" id="IPR058922">
    <property type="entry name" value="WHD_DRP"/>
</dbReference>
<keyword evidence="3" id="KW-0677">Repeat</keyword>
<dbReference type="SUPFAM" id="SSF52058">
    <property type="entry name" value="L domain-like"/>
    <property type="match status" value="1"/>
</dbReference>
<feature type="compositionally biased region" description="Basic and acidic residues" evidence="8">
    <location>
        <begin position="1478"/>
        <end position="1491"/>
    </location>
</feature>
<proteinExistence type="inferred from homology"/>
<evidence type="ECO:0000256" key="2">
    <source>
        <dbReference type="ARBA" id="ARBA00022614"/>
    </source>
</evidence>
<dbReference type="PANTHER" id="PTHR23155:SF1062">
    <property type="entry name" value="OS11G0579400 PROTEIN"/>
    <property type="match status" value="1"/>
</dbReference>
<dbReference type="GO" id="GO:0002758">
    <property type="term" value="P:innate immune response-activating signaling pathway"/>
    <property type="evidence" value="ECO:0007669"/>
    <property type="project" value="UniProtKB-ARBA"/>
</dbReference>
<dbReference type="GO" id="GO:0000166">
    <property type="term" value="F:nucleotide binding"/>
    <property type="evidence" value="ECO:0007669"/>
    <property type="project" value="UniProtKB-KW"/>
</dbReference>
<evidence type="ECO:0000313" key="12">
    <source>
        <dbReference type="EnsemblPlants" id="OGLUM06G12800.1"/>
    </source>
</evidence>
<dbReference type="InterPro" id="IPR055414">
    <property type="entry name" value="LRR_R13L4/SHOC2-like"/>
</dbReference>
<feature type="coiled-coil region" evidence="7">
    <location>
        <begin position="653"/>
        <end position="716"/>
    </location>
</feature>
<dbReference type="Gene3D" id="1.10.10.10">
    <property type="entry name" value="Winged helix-like DNA-binding domain superfamily/Winged helix DNA-binding domain"/>
    <property type="match status" value="1"/>
</dbReference>
<feature type="compositionally biased region" description="Acidic residues" evidence="8">
    <location>
        <begin position="574"/>
        <end position="611"/>
    </location>
</feature>
<evidence type="ECO:0000256" key="6">
    <source>
        <dbReference type="ARBA" id="ARBA00023054"/>
    </source>
</evidence>
<dbReference type="Pfam" id="PF23598">
    <property type="entry name" value="LRR_14"/>
    <property type="match status" value="1"/>
</dbReference>
<accession>A0A0E0A8J4</accession>
<evidence type="ECO:0000256" key="1">
    <source>
        <dbReference type="ARBA" id="ARBA00008894"/>
    </source>
</evidence>
<keyword evidence="6 7" id="KW-0175">Coiled coil</keyword>
<dbReference type="InterPro" id="IPR038005">
    <property type="entry name" value="RX-like_CC"/>
</dbReference>
<reference evidence="12" key="1">
    <citation type="submission" date="2015-04" db="UniProtKB">
        <authorList>
            <consortium name="EnsemblPlants"/>
        </authorList>
    </citation>
    <scope>IDENTIFICATION</scope>
</reference>
<keyword evidence="2" id="KW-0433">Leucine-rich repeat</keyword>
<reference evidence="12" key="2">
    <citation type="submission" date="2018-05" db="EMBL/GenBank/DDBJ databases">
        <title>OgluRS3 (Oryza glumaepatula Reference Sequence Version 3).</title>
        <authorList>
            <person name="Zhang J."/>
            <person name="Kudrna D."/>
            <person name="Lee S."/>
            <person name="Talag J."/>
            <person name="Welchert J."/>
            <person name="Wing R.A."/>
        </authorList>
    </citation>
    <scope>NUCLEOTIDE SEQUENCE [LARGE SCALE GENOMIC DNA]</scope>
</reference>
<dbReference type="eggNOG" id="KOG4658">
    <property type="taxonomic scope" value="Eukaryota"/>
</dbReference>
<organism evidence="12">
    <name type="scientific">Oryza glumipatula</name>
    <dbReference type="NCBI Taxonomy" id="40148"/>
    <lineage>
        <taxon>Eukaryota</taxon>
        <taxon>Viridiplantae</taxon>
        <taxon>Streptophyta</taxon>
        <taxon>Embryophyta</taxon>
        <taxon>Tracheophyta</taxon>
        <taxon>Spermatophyta</taxon>
        <taxon>Magnoliopsida</taxon>
        <taxon>Liliopsida</taxon>
        <taxon>Poales</taxon>
        <taxon>Poaceae</taxon>
        <taxon>BOP clade</taxon>
        <taxon>Oryzoideae</taxon>
        <taxon>Oryzeae</taxon>
        <taxon>Oryzinae</taxon>
        <taxon>Oryza</taxon>
    </lineage>
</organism>
<dbReference type="Gene3D" id="1.20.5.4130">
    <property type="match status" value="1"/>
</dbReference>
<feature type="region of interest" description="Disordered" evidence="8">
    <location>
        <begin position="1466"/>
        <end position="1500"/>
    </location>
</feature>
<protein>
    <submittedName>
        <fullName evidence="12">Uncharacterized protein</fullName>
    </submittedName>
</protein>
<feature type="compositionally biased region" description="Basic and acidic residues" evidence="8">
    <location>
        <begin position="533"/>
        <end position="552"/>
    </location>
</feature>
<evidence type="ECO:0000313" key="13">
    <source>
        <dbReference type="Proteomes" id="UP000026961"/>
    </source>
</evidence>
<dbReference type="Pfam" id="PF18052">
    <property type="entry name" value="Rx_N"/>
    <property type="match status" value="1"/>
</dbReference>
<name>A0A0E0A8J4_9ORYZ</name>
<dbReference type="Gramene" id="OGLUM06G12800.1">
    <property type="protein sequence ID" value="OGLUM06G12800.1"/>
    <property type="gene ID" value="OGLUM06G12800"/>
</dbReference>
<feature type="compositionally biased region" description="Basic and acidic residues" evidence="8">
    <location>
        <begin position="560"/>
        <end position="573"/>
    </location>
</feature>
<dbReference type="InterPro" id="IPR044974">
    <property type="entry name" value="Disease_R_plants"/>
</dbReference>
<feature type="compositionally biased region" description="Acidic residues" evidence="8">
    <location>
        <begin position="373"/>
        <end position="391"/>
    </location>
</feature>
<feature type="compositionally biased region" description="Acidic residues" evidence="8">
    <location>
        <begin position="324"/>
        <end position="334"/>
    </location>
</feature>
<evidence type="ECO:0000256" key="8">
    <source>
        <dbReference type="SAM" id="MobiDB-lite"/>
    </source>
</evidence>
<dbReference type="GO" id="GO:0042742">
    <property type="term" value="P:defense response to bacterium"/>
    <property type="evidence" value="ECO:0007669"/>
    <property type="project" value="UniProtKB-ARBA"/>
</dbReference>
<feature type="domain" description="Disease resistance R13L4/SHOC-2-like LRR" evidence="11">
    <location>
        <begin position="990"/>
        <end position="1334"/>
    </location>
</feature>
<evidence type="ECO:0000256" key="3">
    <source>
        <dbReference type="ARBA" id="ARBA00022737"/>
    </source>
</evidence>
<feature type="domain" description="Disease resistance protein winged helix" evidence="10">
    <location>
        <begin position="890"/>
        <end position="961"/>
    </location>
</feature>
<feature type="region of interest" description="Disordered" evidence="8">
    <location>
        <begin position="518"/>
        <end position="613"/>
    </location>
</feature>
<dbReference type="Proteomes" id="UP000026961">
    <property type="component" value="Chromosome 6"/>
</dbReference>
<evidence type="ECO:0000256" key="7">
    <source>
        <dbReference type="SAM" id="Coils"/>
    </source>
</evidence>
<dbReference type="InterPro" id="IPR041118">
    <property type="entry name" value="Rx_N"/>
</dbReference>
<dbReference type="CDD" id="cd14798">
    <property type="entry name" value="RX-CC_like"/>
    <property type="match status" value="1"/>
</dbReference>
<dbReference type="Pfam" id="PF23559">
    <property type="entry name" value="WHD_DRP"/>
    <property type="match status" value="1"/>
</dbReference>